<comment type="caution">
    <text evidence="7">The sequence shown here is derived from an EMBL/GenBank/DDBJ whole genome shotgun (WGS) entry which is preliminary data.</text>
</comment>
<evidence type="ECO:0008006" key="9">
    <source>
        <dbReference type="Google" id="ProtNLM"/>
    </source>
</evidence>
<keyword evidence="2" id="KW-0813">Transport</keyword>
<evidence type="ECO:0000256" key="3">
    <source>
        <dbReference type="ARBA" id="ARBA00022692"/>
    </source>
</evidence>
<evidence type="ECO:0000256" key="4">
    <source>
        <dbReference type="ARBA" id="ARBA00022989"/>
    </source>
</evidence>
<feature type="transmembrane region" description="Helical" evidence="6">
    <location>
        <begin position="12"/>
        <end position="32"/>
    </location>
</feature>
<keyword evidence="3 6" id="KW-0812">Transmembrane</keyword>
<evidence type="ECO:0000256" key="2">
    <source>
        <dbReference type="ARBA" id="ARBA00022448"/>
    </source>
</evidence>
<reference evidence="7 8" key="1">
    <citation type="submission" date="2017-04" db="EMBL/GenBank/DDBJ databases">
        <title>Draft genome sequence of Marssonina coronaria NL1: causal agent of apple blotch.</title>
        <authorList>
            <person name="Cheng Q."/>
        </authorList>
    </citation>
    <scope>NUCLEOTIDE SEQUENCE [LARGE SCALE GENOMIC DNA]</scope>
    <source>
        <strain evidence="7 8">NL1</strain>
    </source>
</reference>
<comment type="subcellular location">
    <subcellularLocation>
        <location evidence="1">Membrane</location>
        <topology evidence="1">Multi-pass membrane protein</topology>
    </subcellularLocation>
</comment>
<sequence length="155" mass="17188">MDGVGGYEGWSWIFIMEGLLTVVVVIDAYSFIDNYPSTAHFLGTPERTFIHARLATSSDAANEEASDRANARAALADYRCWLYGFGFHTMSLSLYTLSLFLPTIIKQSGYSSAEAQLLTVTPYAIALILTVVVAILSEKTRLRAPFIWHALLWVS</sequence>
<name>A0A218ZFX2_9HELO</name>
<dbReference type="EMBL" id="MZNU01000027">
    <property type="protein sequence ID" value="OWP06897.1"/>
    <property type="molecule type" value="Genomic_DNA"/>
</dbReference>
<dbReference type="InterPro" id="IPR036259">
    <property type="entry name" value="MFS_trans_sf"/>
</dbReference>
<dbReference type="InParanoid" id="A0A218ZFX2"/>
<dbReference type="PANTHER" id="PTHR43791:SF22">
    <property type="entry name" value="TRANSPORTER, PUTATIVE (AFU_ORTHOLOGUE AFUA_6G11320)-RELATED"/>
    <property type="match status" value="1"/>
</dbReference>
<dbReference type="PANTHER" id="PTHR43791">
    <property type="entry name" value="PERMEASE-RELATED"/>
    <property type="match status" value="1"/>
</dbReference>
<dbReference type="AlphaFoldDB" id="A0A218ZFX2"/>
<dbReference type="OrthoDB" id="2962993at2759"/>
<dbReference type="Proteomes" id="UP000242519">
    <property type="component" value="Unassembled WGS sequence"/>
</dbReference>
<evidence type="ECO:0000313" key="8">
    <source>
        <dbReference type="Proteomes" id="UP000242519"/>
    </source>
</evidence>
<evidence type="ECO:0000256" key="1">
    <source>
        <dbReference type="ARBA" id="ARBA00004141"/>
    </source>
</evidence>
<dbReference type="Gene3D" id="1.20.1250.20">
    <property type="entry name" value="MFS general substrate transporter like domains"/>
    <property type="match status" value="1"/>
</dbReference>
<organism evidence="7 8">
    <name type="scientific">Diplocarpon coronariae</name>
    <dbReference type="NCBI Taxonomy" id="2795749"/>
    <lineage>
        <taxon>Eukaryota</taxon>
        <taxon>Fungi</taxon>
        <taxon>Dikarya</taxon>
        <taxon>Ascomycota</taxon>
        <taxon>Pezizomycotina</taxon>
        <taxon>Leotiomycetes</taxon>
        <taxon>Helotiales</taxon>
        <taxon>Drepanopezizaceae</taxon>
        <taxon>Diplocarpon</taxon>
    </lineage>
</organism>
<keyword evidence="4 6" id="KW-1133">Transmembrane helix</keyword>
<dbReference type="SUPFAM" id="SSF103473">
    <property type="entry name" value="MFS general substrate transporter"/>
    <property type="match status" value="1"/>
</dbReference>
<accession>A0A218ZFX2</accession>
<evidence type="ECO:0000256" key="5">
    <source>
        <dbReference type="ARBA" id="ARBA00023136"/>
    </source>
</evidence>
<keyword evidence="5 6" id="KW-0472">Membrane</keyword>
<evidence type="ECO:0000256" key="6">
    <source>
        <dbReference type="SAM" id="Phobius"/>
    </source>
</evidence>
<dbReference type="GO" id="GO:0016020">
    <property type="term" value="C:membrane"/>
    <property type="evidence" value="ECO:0007669"/>
    <property type="project" value="UniProtKB-SubCell"/>
</dbReference>
<evidence type="ECO:0000313" key="7">
    <source>
        <dbReference type="EMBL" id="OWP06897.1"/>
    </source>
</evidence>
<dbReference type="GO" id="GO:0022857">
    <property type="term" value="F:transmembrane transporter activity"/>
    <property type="evidence" value="ECO:0007669"/>
    <property type="project" value="TreeGrafter"/>
</dbReference>
<proteinExistence type="predicted"/>
<feature type="transmembrane region" description="Helical" evidence="6">
    <location>
        <begin position="80"/>
        <end position="105"/>
    </location>
</feature>
<protein>
    <recommendedName>
        <fullName evidence="9">Major facilitator superfamily (MFS) profile domain-containing protein</fullName>
    </recommendedName>
</protein>
<feature type="transmembrane region" description="Helical" evidence="6">
    <location>
        <begin position="117"/>
        <end position="136"/>
    </location>
</feature>
<keyword evidence="8" id="KW-1185">Reference proteome</keyword>
<gene>
    <name evidence="7" type="ORF">B2J93_9610</name>
</gene>